<evidence type="ECO:0000256" key="2">
    <source>
        <dbReference type="ARBA" id="ARBA00006275"/>
    </source>
</evidence>
<evidence type="ECO:0000259" key="6">
    <source>
        <dbReference type="Pfam" id="PF07980"/>
    </source>
</evidence>
<dbReference type="InterPro" id="IPR012944">
    <property type="entry name" value="SusD_RagB_dom"/>
</dbReference>
<gene>
    <name evidence="8" type="ORF">C7377_0639</name>
</gene>
<dbReference type="PROSITE" id="PS51257">
    <property type="entry name" value="PROKAR_LIPOPROTEIN"/>
    <property type="match status" value="1"/>
</dbReference>
<dbReference type="Pfam" id="PF14322">
    <property type="entry name" value="SusD-like_3"/>
    <property type="match status" value="1"/>
</dbReference>
<keyword evidence="5" id="KW-0998">Cell outer membrane</keyword>
<keyword evidence="3" id="KW-0732">Signal</keyword>
<evidence type="ECO:0000313" key="9">
    <source>
        <dbReference type="Proteomes" id="UP000251835"/>
    </source>
</evidence>
<feature type="domain" description="SusD-like N-terminal" evidence="7">
    <location>
        <begin position="22"/>
        <end position="223"/>
    </location>
</feature>
<evidence type="ECO:0000313" key="8">
    <source>
        <dbReference type="EMBL" id="PVX52325.1"/>
    </source>
</evidence>
<dbReference type="CDD" id="cd08977">
    <property type="entry name" value="SusD"/>
    <property type="match status" value="1"/>
</dbReference>
<evidence type="ECO:0000256" key="1">
    <source>
        <dbReference type="ARBA" id="ARBA00004442"/>
    </source>
</evidence>
<evidence type="ECO:0000256" key="4">
    <source>
        <dbReference type="ARBA" id="ARBA00023136"/>
    </source>
</evidence>
<evidence type="ECO:0000259" key="7">
    <source>
        <dbReference type="Pfam" id="PF14322"/>
    </source>
</evidence>
<keyword evidence="4" id="KW-0472">Membrane</keyword>
<dbReference type="GO" id="GO:0009279">
    <property type="term" value="C:cell outer membrane"/>
    <property type="evidence" value="ECO:0007669"/>
    <property type="project" value="UniProtKB-SubCell"/>
</dbReference>
<dbReference type="Gene3D" id="1.25.40.390">
    <property type="match status" value="1"/>
</dbReference>
<comment type="similarity">
    <text evidence="2">Belongs to the SusD family.</text>
</comment>
<dbReference type="SUPFAM" id="SSF48452">
    <property type="entry name" value="TPR-like"/>
    <property type="match status" value="1"/>
</dbReference>
<dbReference type="InterPro" id="IPR033985">
    <property type="entry name" value="SusD-like_N"/>
</dbReference>
<comment type="caution">
    <text evidence="8">The sequence shown here is derived from an EMBL/GenBank/DDBJ whole genome shotgun (WGS) entry which is preliminary data.</text>
</comment>
<sequence length="486" mass="55171">MKIYKILILIGFLIAGFSCSDDFLEKSPKGEESADQFYKTKRGIDAQIIAAYSELKNYRYASNRFFLGDVASDDATKGSEPGDFVTAKEIEEFRATASNFQFGTWWWTRIYRGIFYANVAISNIDELEDVTESEKNQLLAEARFLRAYYYSELVRSYGGVPLRTAPDQPIDQPRASAEEVYNLIEEDYSFAIQNLPEKSQYPAEDMGRATKGAAQALLGKVYLYQEKWQQAKEAFQKVINSGEYSLDPSYSSMFTVAGENGVESIFEIQFFESESEADTWRNGGNFTTVFIMPRNIWGWGIMQPTQALYDAYESGDPRREATIILRGEVIEGEVQEGSDDQTGLYSRKDFLPPSERPVLNVKNSPLNEIIIRLADVYLMYAEAAYHLGDETTAKMYVNMVRERARNGDNTILPDVTASGTALLDAIYHERRVELGLEHHRYWDVIRTGRGQELLHPNFTPGKHELFPIPQSEIDASKGVLTQNPGY</sequence>
<dbReference type="AlphaFoldDB" id="A0A7L4URC7"/>
<dbReference type="OrthoDB" id="617686at2"/>
<protein>
    <submittedName>
        <fullName evidence="8">Putative outer membrane starch-binding protein</fullName>
    </submittedName>
</protein>
<dbReference type="RefSeq" id="WP_116495864.1">
    <property type="nucleotide sequence ID" value="NZ_QENZ01000003.1"/>
</dbReference>
<dbReference type="Proteomes" id="UP000251835">
    <property type="component" value="Unassembled WGS sequence"/>
</dbReference>
<dbReference type="EMBL" id="QENZ01000003">
    <property type="protein sequence ID" value="PVX52325.1"/>
    <property type="molecule type" value="Genomic_DNA"/>
</dbReference>
<evidence type="ECO:0000256" key="3">
    <source>
        <dbReference type="ARBA" id="ARBA00022729"/>
    </source>
</evidence>
<evidence type="ECO:0000256" key="5">
    <source>
        <dbReference type="ARBA" id="ARBA00023237"/>
    </source>
</evidence>
<comment type="subcellular location">
    <subcellularLocation>
        <location evidence="1">Cell outer membrane</location>
    </subcellularLocation>
</comment>
<accession>A0A7L4URC7</accession>
<proteinExistence type="inferred from homology"/>
<reference evidence="8 9" key="1">
    <citation type="submission" date="2018-05" db="EMBL/GenBank/DDBJ databases">
        <title>Genomic Encyclopedia of Type Strains, Phase IV (KMG-IV): sequencing the most valuable type-strain genomes for metagenomic binning, comparative biology and taxonomic classification.</title>
        <authorList>
            <person name="Goeker M."/>
        </authorList>
    </citation>
    <scope>NUCLEOTIDE SEQUENCE [LARGE SCALE GENOMIC DNA]</scope>
    <source>
        <strain evidence="8 9">DSM 28579</strain>
    </source>
</reference>
<feature type="domain" description="RagB/SusD" evidence="6">
    <location>
        <begin position="263"/>
        <end position="486"/>
    </location>
</feature>
<dbReference type="InterPro" id="IPR011990">
    <property type="entry name" value="TPR-like_helical_dom_sf"/>
</dbReference>
<organism evidence="8 9">
    <name type="scientific">Balneicella halophila</name>
    <dbReference type="NCBI Taxonomy" id="1537566"/>
    <lineage>
        <taxon>Bacteria</taxon>
        <taxon>Pseudomonadati</taxon>
        <taxon>Bacteroidota</taxon>
        <taxon>Bacteroidia</taxon>
        <taxon>Bacteroidales</taxon>
        <taxon>Balneicellaceae</taxon>
        <taxon>Balneicella</taxon>
    </lineage>
</organism>
<dbReference type="Pfam" id="PF07980">
    <property type="entry name" value="SusD_RagB"/>
    <property type="match status" value="1"/>
</dbReference>
<name>A0A7L4URC7_BALHA</name>
<keyword evidence="9" id="KW-1185">Reference proteome</keyword>